<evidence type="ECO:0008006" key="4">
    <source>
        <dbReference type="Google" id="ProtNLM"/>
    </source>
</evidence>
<feature type="transmembrane region" description="Helical" evidence="1">
    <location>
        <begin position="400"/>
        <end position="420"/>
    </location>
</feature>
<feature type="transmembrane region" description="Helical" evidence="1">
    <location>
        <begin position="77"/>
        <end position="99"/>
    </location>
</feature>
<evidence type="ECO:0000256" key="1">
    <source>
        <dbReference type="SAM" id="Phobius"/>
    </source>
</evidence>
<accession>A0A7W9G0X7</accession>
<protein>
    <recommendedName>
        <fullName evidence="4">FtsX-like permease family protein</fullName>
    </recommendedName>
</protein>
<evidence type="ECO:0000313" key="3">
    <source>
        <dbReference type="Proteomes" id="UP000579153"/>
    </source>
</evidence>
<evidence type="ECO:0000313" key="2">
    <source>
        <dbReference type="EMBL" id="MBB5775074.1"/>
    </source>
</evidence>
<reference evidence="2 3" key="1">
    <citation type="submission" date="2020-08" db="EMBL/GenBank/DDBJ databases">
        <title>Sequencing the genomes of 1000 actinobacteria strains.</title>
        <authorList>
            <person name="Klenk H.-P."/>
        </authorList>
    </citation>
    <scope>NUCLEOTIDE SEQUENCE [LARGE SCALE GENOMIC DNA]</scope>
    <source>
        <strain evidence="2 3">DSM 45507</strain>
    </source>
</reference>
<keyword evidence="1" id="KW-0472">Membrane</keyword>
<sequence>MAVIAWATHEDEHYDDFGSALQVLAAIDGGALFVAGLGPAAPWLLGVLRRHTARLSPAIRLAARDVARNSPRTAPPIAITMVMTAFAVSWMILTVAVTAQHRAGYFPQARSGALVVDVQTGDANDAAAARAVIQQELPGVPIAQRDDPAHLGHFSLDVEDVDLPDVESVASAGFIGDPALLRYLTGDPATPYDEGTAVVVTPNDLKVDTVTLFYSMPTDDDAEKELPSKSIPAIAVKSADPYVNEVFIPTKVIRDLGLRPQPIKLIVDPSAHRTTEAEQERINQRLGERMSAYVERGFQEPAAEWMGVVAAALAVALASALIAGGQAGAGGRTRRVLLRVRAGSPLALRMFAAGRAGWSMVCGTALGTFAGCVIGLLLAWPMTASSDWDVLPRVSFETPWWAIAALATGLPVLAGVIAALPKPRRP</sequence>
<name>A0A7W9G0X7_9ACTN</name>
<comment type="caution">
    <text evidence="2">The sequence shown here is derived from an EMBL/GenBank/DDBJ whole genome shotgun (WGS) entry which is preliminary data.</text>
</comment>
<dbReference type="Proteomes" id="UP000579153">
    <property type="component" value="Unassembled WGS sequence"/>
</dbReference>
<dbReference type="EMBL" id="JACHMB010000001">
    <property type="protein sequence ID" value="MBB5775074.1"/>
    <property type="molecule type" value="Genomic_DNA"/>
</dbReference>
<keyword evidence="1" id="KW-1133">Transmembrane helix</keyword>
<proteinExistence type="predicted"/>
<keyword evidence="3" id="KW-1185">Reference proteome</keyword>
<feature type="transmembrane region" description="Helical" evidence="1">
    <location>
        <begin position="20"/>
        <end position="45"/>
    </location>
</feature>
<keyword evidence="1" id="KW-0812">Transmembrane</keyword>
<feature type="transmembrane region" description="Helical" evidence="1">
    <location>
        <begin position="305"/>
        <end position="325"/>
    </location>
</feature>
<organism evidence="2 3">
    <name type="scientific">Nonomuraea jabiensis</name>
    <dbReference type="NCBI Taxonomy" id="882448"/>
    <lineage>
        <taxon>Bacteria</taxon>
        <taxon>Bacillati</taxon>
        <taxon>Actinomycetota</taxon>
        <taxon>Actinomycetes</taxon>
        <taxon>Streptosporangiales</taxon>
        <taxon>Streptosporangiaceae</taxon>
        <taxon>Nonomuraea</taxon>
    </lineage>
</organism>
<feature type="transmembrane region" description="Helical" evidence="1">
    <location>
        <begin position="358"/>
        <end position="380"/>
    </location>
</feature>
<dbReference type="RefSeq" id="WP_185068817.1">
    <property type="nucleotide sequence ID" value="NZ_JACHMB010000001.1"/>
</dbReference>
<gene>
    <name evidence="2" type="ORF">HD596_001830</name>
</gene>
<dbReference type="AlphaFoldDB" id="A0A7W9G0X7"/>